<sequence>MSRGGSPSVTLITTASPATASPPSFVFFQIPTRRPLGIPTSAYLGAFTLSLPKSTYYTTFTSAESTSPEIRTTVGKPDRGGMNQLRKLYIQGWQFAGVYDLLSMFPPTLEELQLDSIKFDRSPDNVVKRELELKAPRIPGVRDCIDRLPYPRAIRALTIDIDTGYCHSLPEGFYPALSDYEMFSRFLCHLQGSERDGGSCLQSITLRIKLSARTLTASDTPDGVEARELAKLEKGFGRLVEDNVLDADLILLIPDQEPEGSAPLMHCSIRRRV</sequence>
<accession>A0ACB7J5C7</accession>
<evidence type="ECO:0000313" key="1">
    <source>
        <dbReference type="EMBL" id="KAG9225166.1"/>
    </source>
</evidence>
<proteinExistence type="predicted"/>
<dbReference type="Proteomes" id="UP000824881">
    <property type="component" value="Unassembled WGS sequence"/>
</dbReference>
<gene>
    <name evidence="1" type="ORF">CCMSSC00406_0007423</name>
</gene>
<name>A0ACB7J5C7_PLECO</name>
<comment type="caution">
    <text evidence="1">The sequence shown here is derived from an EMBL/GenBank/DDBJ whole genome shotgun (WGS) entry which is preliminary data.</text>
</comment>
<keyword evidence="2" id="KW-1185">Reference proteome</keyword>
<organism evidence="1 2">
    <name type="scientific">Pleurotus cornucopiae</name>
    <name type="common">Cornucopia mushroom</name>
    <dbReference type="NCBI Taxonomy" id="5321"/>
    <lineage>
        <taxon>Eukaryota</taxon>
        <taxon>Fungi</taxon>
        <taxon>Dikarya</taxon>
        <taxon>Basidiomycota</taxon>
        <taxon>Agaricomycotina</taxon>
        <taxon>Agaricomycetes</taxon>
        <taxon>Agaricomycetidae</taxon>
        <taxon>Agaricales</taxon>
        <taxon>Pleurotineae</taxon>
        <taxon>Pleurotaceae</taxon>
        <taxon>Pleurotus</taxon>
    </lineage>
</organism>
<protein>
    <submittedName>
        <fullName evidence="1">Uncharacterized protein</fullName>
    </submittedName>
</protein>
<evidence type="ECO:0000313" key="2">
    <source>
        <dbReference type="Proteomes" id="UP000824881"/>
    </source>
</evidence>
<dbReference type="EMBL" id="WQMT02000003">
    <property type="protein sequence ID" value="KAG9225166.1"/>
    <property type="molecule type" value="Genomic_DNA"/>
</dbReference>
<reference evidence="1 2" key="1">
    <citation type="journal article" date="2021" name="Appl. Environ. Microbiol.">
        <title>Genetic linkage and physical mapping for an oyster mushroom Pleurotus cornucopiae and QTL analysis for the trait cap color.</title>
        <authorList>
            <person name="Zhang Y."/>
            <person name="Gao W."/>
            <person name="Sonnenberg A."/>
            <person name="Chen Q."/>
            <person name="Zhang J."/>
            <person name="Huang C."/>
        </authorList>
    </citation>
    <scope>NUCLEOTIDE SEQUENCE [LARGE SCALE GENOMIC DNA]</scope>
    <source>
        <strain evidence="1">CCMSSC00406</strain>
    </source>
</reference>